<keyword evidence="2" id="KW-0732">Signal</keyword>
<dbReference type="PANTHER" id="PTHR37487:SF3">
    <property type="entry name" value="CLEAVAGE_POLYADENYLATION SPECIFICITY FACTOR A SUBUNIT N-TERMINAL DOMAIN-CONTAINING PROTEIN"/>
    <property type="match status" value="1"/>
</dbReference>
<dbReference type="Proteomes" id="UP000620104">
    <property type="component" value="Unassembled WGS sequence"/>
</dbReference>
<dbReference type="OrthoDB" id="3259746at2759"/>
<feature type="signal peptide" evidence="2">
    <location>
        <begin position="1"/>
        <end position="18"/>
    </location>
</feature>
<name>A0A8H3TRZ8_9TREE</name>
<sequence length="301" mass="30465">MRSSTLLLPLSLAASSYAAVIDLHARQGPNILAGAPVSNVTVKADNLVQCAESTISWTGGQSPYTLQISTGGFYIPTTQLETHSDLSDESYNWKVTQKQGTGMFFMVTDAQGQVGYVQNIYVADSGDSSCLAGASSSSSPAAPSSTSTQQAIQSSRTSEQQSNTQQASSIQTSSTSESQSSTSQVSPVQSSSTSQQQSVGDVLTITTFLQASASTSASSATPPYSSSTLTSEQSDPISGASTASGRVLSGASETSSGAIAASATTTAASATTNLTSGAGANVPVQSAWVLLFGFISGAVLL</sequence>
<dbReference type="PANTHER" id="PTHR37487">
    <property type="entry name" value="CHROMOSOME 1, WHOLE GENOME SHOTGUN SEQUENCE"/>
    <property type="match status" value="1"/>
</dbReference>
<comment type="caution">
    <text evidence="3">The sequence shown here is derived from an EMBL/GenBank/DDBJ whole genome shotgun (WGS) entry which is preliminary data.</text>
</comment>
<dbReference type="AlphaFoldDB" id="A0A8H3TRZ8"/>
<organism evidence="3 4">
    <name type="scientific">Naganishia liquefaciens</name>
    <dbReference type="NCBI Taxonomy" id="104408"/>
    <lineage>
        <taxon>Eukaryota</taxon>
        <taxon>Fungi</taxon>
        <taxon>Dikarya</taxon>
        <taxon>Basidiomycota</taxon>
        <taxon>Agaricomycotina</taxon>
        <taxon>Tremellomycetes</taxon>
        <taxon>Filobasidiales</taxon>
        <taxon>Filobasidiaceae</taxon>
        <taxon>Naganishia</taxon>
    </lineage>
</organism>
<evidence type="ECO:0000313" key="3">
    <source>
        <dbReference type="EMBL" id="GHJ86356.1"/>
    </source>
</evidence>
<feature type="compositionally biased region" description="Polar residues" evidence="1">
    <location>
        <begin position="232"/>
        <end position="244"/>
    </location>
</feature>
<feature type="region of interest" description="Disordered" evidence="1">
    <location>
        <begin position="132"/>
        <end position="196"/>
    </location>
</feature>
<proteinExistence type="predicted"/>
<feature type="chain" id="PRO_5034600693" evidence="2">
    <location>
        <begin position="19"/>
        <end position="301"/>
    </location>
</feature>
<dbReference type="EMBL" id="BLZA01000018">
    <property type="protein sequence ID" value="GHJ86356.1"/>
    <property type="molecule type" value="Genomic_DNA"/>
</dbReference>
<feature type="compositionally biased region" description="Low complexity" evidence="1">
    <location>
        <begin position="216"/>
        <end position="231"/>
    </location>
</feature>
<protein>
    <submittedName>
        <fullName evidence="3">Uncharacterized protein</fullName>
    </submittedName>
</protein>
<evidence type="ECO:0000313" key="4">
    <source>
        <dbReference type="Proteomes" id="UP000620104"/>
    </source>
</evidence>
<reference evidence="3" key="1">
    <citation type="submission" date="2020-07" db="EMBL/GenBank/DDBJ databases">
        <title>Draft Genome Sequence of a Deep-Sea Yeast, Naganishia (Cryptococcus) liquefaciens strain N6.</title>
        <authorList>
            <person name="Han Y.W."/>
            <person name="Kajitani R."/>
            <person name="Morimoto H."/>
            <person name="Parhat M."/>
            <person name="Tsubouchi H."/>
            <person name="Bakenova O."/>
            <person name="Ogata M."/>
            <person name="Argunhan B."/>
            <person name="Aoki R."/>
            <person name="Kajiwara S."/>
            <person name="Itoh T."/>
            <person name="Iwasaki H."/>
        </authorList>
    </citation>
    <scope>NUCLEOTIDE SEQUENCE</scope>
    <source>
        <strain evidence="3">N6</strain>
    </source>
</reference>
<keyword evidence="4" id="KW-1185">Reference proteome</keyword>
<evidence type="ECO:0000256" key="2">
    <source>
        <dbReference type="SAM" id="SignalP"/>
    </source>
</evidence>
<gene>
    <name evidence="3" type="ORF">NliqN6_2758</name>
</gene>
<evidence type="ECO:0000256" key="1">
    <source>
        <dbReference type="SAM" id="MobiDB-lite"/>
    </source>
</evidence>
<accession>A0A8H3TRZ8</accession>
<feature type="region of interest" description="Disordered" evidence="1">
    <location>
        <begin position="216"/>
        <end position="249"/>
    </location>
</feature>